<gene>
    <name evidence="1" type="ORF">N7E81_13625</name>
</gene>
<reference evidence="1" key="1">
    <citation type="submission" date="2022-10" db="EMBL/GenBank/DDBJ databases">
        <title>Comparative genomics and taxonomic characterization of three novel marine species of genus Reichenbachiella exhibiting antioxidant and polysaccharide degradation activities.</title>
        <authorList>
            <person name="Muhammad N."/>
            <person name="Lee Y.-J."/>
            <person name="Ko J."/>
            <person name="Kim S.-G."/>
        </authorList>
    </citation>
    <scope>NUCLEOTIDE SEQUENCE</scope>
    <source>
        <strain evidence="1">Wsw4-B4</strain>
    </source>
</reference>
<evidence type="ECO:0000313" key="1">
    <source>
        <dbReference type="EMBL" id="UXX78396.1"/>
    </source>
</evidence>
<accession>A0ABY6CWV1</accession>
<evidence type="ECO:0000313" key="2">
    <source>
        <dbReference type="Proteomes" id="UP001062165"/>
    </source>
</evidence>
<dbReference type="EMBL" id="CP106735">
    <property type="protein sequence ID" value="UXX78396.1"/>
    <property type="molecule type" value="Genomic_DNA"/>
</dbReference>
<dbReference type="Proteomes" id="UP001062165">
    <property type="component" value="Chromosome"/>
</dbReference>
<proteinExistence type="predicted"/>
<sequence>MLVRQKLDQYLADKKVTGAIKIILTKPIKVNGNKIELTINNSVEIAMVENVEVELLGYLRSQLQNTDISFNYKITADTEERKPYTSEEKFKAMAKKNPALLKLAEEFGLDTDH</sequence>
<protein>
    <recommendedName>
        <fullName evidence="3">DNA polymerase-3 subunit gamma/tau</fullName>
    </recommendedName>
</protein>
<name>A0ABY6CWV1_9BACT</name>
<keyword evidence="2" id="KW-1185">Reference proteome</keyword>
<organism evidence="1 2">
    <name type="scientific">Reichenbachiella carrageenanivorans</name>
    <dbReference type="NCBI Taxonomy" id="2979869"/>
    <lineage>
        <taxon>Bacteria</taxon>
        <taxon>Pseudomonadati</taxon>
        <taxon>Bacteroidota</taxon>
        <taxon>Cytophagia</taxon>
        <taxon>Cytophagales</taxon>
        <taxon>Reichenbachiellaceae</taxon>
        <taxon>Reichenbachiella</taxon>
    </lineage>
</organism>
<evidence type="ECO:0008006" key="3">
    <source>
        <dbReference type="Google" id="ProtNLM"/>
    </source>
</evidence>
<dbReference type="RefSeq" id="WP_263050142.1">
    <property type="nucleotide sequence ID" value="NZ_CP106735.1"/>
</dbReference>